<feature type="binding site" evidence="12">
    <location>
        <position position="135"/>
    </location>
    <ligand>
        <name>Zn(2+)</name>
        <dbReference type="ChEBI" id="CHEBI:29105"/>
    </ligand>
</feature>
<evidence type="ECO:0000256" key="10">
    <source>
        <dbReference type="PIRSR" id="PIRSR038994-1"/>
    </source>
</evidence>
<comment type="pathway">
    <text evidence="8">Amino-sugar metabolism; N-acetylneuraminate degradation; D-fructose 6-phosphate from N-acetylneuraminate: step 4/5.</text>
</comment>
<dbReference type="Gene3D" id="2.30.40.10">
    <property type="entry name" value="Urease, subunit C, domain 1"/>
    <property type="match status" value="1"/>
</dbReference>
<dbReference type="EMBL" id="FNNG01000012">
    <property type="protein sequence ID" value="SDX50847.1"/>
    <property type="molecule type" value="Genomic_DNA"/>
</dbReference>
<keyword evidence="5 9" id="KW-0378">Hydrolase</keyword>
<feature type="binding site" evidence="12">
    <location>
        <position position="201"/>
    </location>
    <ligand>
        <name>Zn(2+)</name>
        <dbReference type="ChEBI" id="CHEBI:29105"/>
    </ligand>
</feature>
<dbReference type="GO" id="GO:0046872">
    <property type="term" value="F:metal ion binding"/>
    <property type="evidence" value="ECO:0007669"/>
    <property type="project" value="UniProtKB-KW"/>
</dbReference>
<dbReference type="Pfam" id="PF01979">
    <property type="entry name" value="Amidohydro_1"/>
    <property type="match status" value="1"/>
</dbReference>
<dbReference type="FunFam" id="3.20.20.140:FF:000004">
    <property type="entry name" value="N-acetylglucosamine-6-phosphate deacetylase"/>
    <property type="match status" value="1"/>
</dbReference>
<keyword evidence="15" id="KW-1185">Reference proteome</keyword>
<evidence type="ECO:0000256" key="5">
    <source>
        <dbReference type="ARBA" id="ARBA00022801"/>
    </source>
</evidence>
<accession>A0A1H3C9K8</accession>
<gene>
    <name evidence="14" type="ORF">SAMN05660923_02428</name>
</gene>
<dbReference type="InterPro" id="IPR032466">
    <property type="entry name" value="Metal_Hydrolase"/>
</dbReference>
<organism evidence="14 15">
    <name type="scientific">Tepidimicrobium xylanilyticum</name>
    <dbReference type="NCBI Taxonomy" id="1123352"/>
    <lineage>
        <taxon>Bacteria</taxon>
        <taxon>Bacillati</taxon>
        <taxon>Bacillota</taxon>
        <taxon>Tissierellia</taxon>
        <taxon>Tissierellales</taxon>
        <taxon>Tepidimicrobiaceae</taxon>
        <taxon>Tepidimicrobium</taxon>
    </lineage>
</organism>
<evidence type="ECO:0000256" key="3">
    <source>
        <dbReference type="ARBA" id="ARBA00018029"/>
    </source>
</evidence>
<feature type="domain" description="Amidohydrolase-related" evidence="13">
    <location>
        <begin position="52"/>
        <end position="385"/>
    </location>
</feature>
<dbReference type="CDD" id="cd00854">
    <property type="entry name" value="NagA"/>
    <property type="match status" value="1"/>
</dbReference>
<dbReference type="Gene3D" id="3.20.20.140">
    <property type="entry name" value="Metal-dependent hydrolases"/>
    <property type="match status" value="1"/>
</dbReference>
<feature type="binding site" evidence="12">
    <location>
        <position position="222"/>
    </location>
    <ligand>
        <name>Zn(2+)</name>
        <dbReference type="ChEBI" id="CHEBI:29105"/>
    </ligand>
</feature>
<comment type="similarity">
    <text evidence="1 9">Belongs to the metallo-dependent hydrolases superfamily. NagA family.</text>
</comment>
<proteinExistence type="inferred from homology"/>
<dbReference type="AlphaFoldDB" id="A0A1H3C9K8"/>
<evidence type="ECO:0000256" key="9">
    <source>
        <dbReference type="PIRNR" id="PIRNR038994"/>
    </source>
</evidence>
<protein>
    <recommendedName>
        <fullName evidence="3">N-acetylglucosamine-6-phosphate deacetylase</fullName>
        <ecNumber evidence="2">3.5.1.25</ecNumber>
    </recommendedName>
</protein>
<dbReference type="GO" id="GO:0006046">
    <property type="term" value="P:N-acetylglucosamine catabolic process"/>
    <property type="evidence" value="ECO:0007669"/>
    <property type="project" value="TreeGrafter"/>
</dbReference>
<evidence type="ECO:0000256" key="8">
    <source>
        <dbReference type="ARBA" id="ARBA00060590"/>
    </source>
</evidence>
<dbReference type="SUPFAM" id="SSF51556">
    <property type="entry name" value="Metallo-dependent hydrolases"/>
    <property type="match status" value="1"/>
</dbReference>
<keyword evidence="6 9" id="KW-0119">Carbohydrate metabolism</keyword>
<dbReference type="OrthoDB" id="9776488at2"/>
<feature type="binding site" evidence="11">
    <location>
        <begin position="313"/>
        <end position="315"/>
    </location>
    <ligand>
        <name>substrate</name>
    </ligand>
</feature>
<evidence type="ECO:0000313" key="14">
    <source>
        <dbReference type="EMBL" id="SDX50847.1"/>
    </source>
</evidence>
<name>A0A1H3C9K8_9FIRM</name>
<dbReference type="InterPro" id="IPR003764">
    <property type="entry name" value="GlcNAc_6-P_deAcase"/>
</dbReference>
<evidence type="ECO:0000259" key="13">
    <source>
        <dbReference type="Pfam" id="PF01979"/>
    </source>
</evidence>
<evidence type="ECO:0000256" key="12">
    <source>
        <dbReference type="PIRSR" id="PIRSR038994-3"/>
    </source>
</evidence>
<dbReference type="PANTHER" id="PTHR11113:SF14">
    <property type="entry name" value="N-ACETYLGLUCOSAMINE-6-PHOSPHATE DEACETYLASE"/>
    <property type="match status" value="1"/>
</dbReference>
<feature type="binding site" evidence="11">
    <location>
        <position position="257"/>
    </location>
    <ligand>
        <name>substrate</name>
    </ligand>
</feature>
<dbReference type="Proteomes" id="UP000198828">
    <property type="component" value="Unassembled WGS sequence"/>
</dbReference>
<evidence type="ECO:0000256" key="4">
    <source>
        <dbReference type="ARBA" id="ARBA00022723"/>
    </source>
</evidence>
<evidence type="ECO:0000256" key="2">
    <source>
        <dbReference type="ARBA" id="ARBA00011899"/>
    </source>
</evidence>
<dbReference type="SUPFAM" id="SSF51338">
    <property type="entry name" value="Composite domain of metallo-dependent hydrolases"/>
    <property type="match status" value="1"/>
</dbReference>
<dbReference type="EC" id="3.5.1.25" evidence="2"/>
<feature type="binding site" evidence="11">
    <location>
        <begin position="225"/>
        <end position="226"/>
    </location>
    <ligand>
        <name>substrate</name>
    </ligand>
</feature>
<comment type="catalytic activity">
    <reaction evidence="7">
        <text>N-acetyl-D-glucosamine 6-phosphate + H2O = D-glucosamine 6-phosphate + acetate</text>
        <dbReference type="Rhea" id="RHEA:22936"/>
        <dbReference type="ChEBI" id="CHEBI:15377"/>
        <dbReference type="ChEBI" id="CHEBI:30089"/>
        <dbReference type="ChEBI" id="CHEBI:57513"/>
        <dbReference type="ChEBI" id="CHEBI:58725"/>
        <dbReference type="EC" id="3.5.1.25"/>
    </reaction>
</comment>
<evidence type="ECO:0000256" key="6">
    <source>
        <dbReference type="ARBA" id="ARBA00023277"/>
    </source>
</evidence>
<dbReference type="InterPro" id="IPR006680">
    <property type="entry name" value="Amidohydro-rel"/>
</dbReference>
<dbReference type="NCBIfam" id="TIGR00221">
    <property type="entry name" value="nagA"/>
    <property type="match status" value="1"/>
</dbReference>
<comment type="cofactor">
    <cofactor evidence="12">
        <name>a divalent metal cation</name>
        <dbReference type="ChEBI" id="CHEBI:60240"/>
    </cofactor>
    <text evidence="12">Binds 1 divalent metal cation per subunit.</text>
</comment>
<dbReference type="InterPro" id="IPR011059">
    <property type="entry name" value="Metal-dep_hydrolase_composite"/>
</dbReference>
<dbReference type="PANTHER" id="PTHR11113">
    <property type="entry name" value="N-ACETYLGLUCOSAMINE-6-PHOSPHATE DEACETYLASE"/>
    <property type="match status" value="1"/>
</dbReference>
<reference evidence="14 15" key="1">
    <citation type="submission" date="2016-10" db="EMBL/GenBank/DDBJ databases">
        <authorList>
            <person name="de Groot N.N."/>
        </authorList>
    </citation>
    <scope>NUCLEOTIDE SEQUENCE [LARGE SCALE GENOMIC DNA]</scope>
    <source>
        <strain evidence="14 15">DSM 23310</strain>
    </source>
</reference>
<keyword evidence="4 12" id="KW-0479">Metal-binding</keyword>
<dbReference type="PIRSF" id="PIRSF038994">
    <property type="entry name" value="NagA"/>
    <property type="match status" value="1"/>
</dbReference>
<evidence type="ECO:0000313" key="15">
    <source>
        <dbReference type="Proteomes" id="UP000198828"/>
    </source>
</evidence>
<feature type="binding site" evidence="11">
    <location>
        <position position="146"/>
    </location>
    <ligand>
        <name>substrate</name>
    </ligand>
</feature>
<evidence type="ECO:0000256" key="7">
    <source>
        <dbReference type="ARBA" id="ARBA00047647"/>
    </source>
</evidence>
<feature type="active site" description="Proton donor/acceptor" evidence="10">
    <location>
        <position position="280"/>
    </location>
</feature>
<dbReference type="RefSeq" id="WP_093754058.1">
    <property type="nucleotide sequence ID" value="NZ_FNNG01000012.1"/>
</dbReference>
<sequence>MKILIKNANIVTPYEIKRSSSLVIEDGKIINICKGLCEDGSFDDIIDAEGNYLSPGFIDIHNHGNFGHDFMEATFEAFDIMADFHIKNGVTSFLATTITQKDSAIRRALISVGEYIESGSKDSKIKAQMLGIYLEGPYFAVEKKGAQPEEYIKTPDIGELKEFIDLSKNNIKIVALAPEIDGAKEAVRFLREKGITISAAHTVATYEEAKLGMDMGITLITHLYNGMRDFSHREPGIIGAALTDERVACELICDGIHLHVGAMELAVRMKGKDGIVLVSDAMMATGLEDGKYELGGQDVYVRDGAARLEDGTLAGSTLTLDRAVYNMVHLVGVSLEDAVRMASLNPARVIGVERTKGSIEIGKDADLIVFDRDINILMAIVKGKVRNCR</sequence>
<evidence type="ECO:0000256" key="11">
    <source>
        <dbReference type="PIRSR" id="PIRSR038994-2"/>
    </source>
</evidence>
<feature type="binding site" evidence="11">
    <location>
        <position position="233"/>
    </location>
    <ligand>
        <name>substrate</name>
    </ligand>
</feature>
<dbReference type="GO" id="GO:0008448">
    <property type="term" value="F:N-acetylglucosamine-6-phosphate deacetylase activity"/>
    <property type="evidence" value="ECO:0007669"/>
    <property type="project" value="UniProtKB-EC"/>
</dbReference>
<evidence type="ECO:0000256" key="1">
    <source>
        <dbReference type="ARBA" id="ARBA00010716"/>
    </source>
</evidence>